<gene>
    <name evidence="8" type="ORF">CC1G_02483</name>
</gene>
<keyword evidence="9" id="KW-1185">Reference proteome</keyword>
<comment type="caution">
    <text evidence="8">The sequence shown here is derived from an EMBL/GenBank/DDBJ whole genome shotgun (WGS) entry which is preliminary data.</text>
</comment>
<name>A8NBM3_COPC7</name>
<evidence type="ECO:0000259" key="7">
    <source>
        <dbReference type="Pfam" id="PF12851"/>
    </source>
</evidence>
<dbReference type="KEGG" id="cci:CC1G_02483"/>
<keyword evidence="5" id="KW-0408">Iron</keyword>
<proteinExistence type="predicted"/>
<dbReference type="GO" id="GO:0051213">
    <property type="term" value="F:dioxygenase activity"/>
    <property type="evidence" value="ECO:0007669"/>
    <property type="project" value="UniProtKB-KW"/>
</dbReference>
<dbReference type="EMBL" id="AACS02000009">
    <property type="protein sequence ID" value="EAU89594.2"/>
    <property type="molecule type" value="Genomic_DNA"/>
</dbReference>
<keyword evidence="4" id="KW-0560">Oxidoreductase</keyword>
<feature type="compositionally biased region" description="Basic and acidic residues" evidence="6">
    <location>
        <begin position="175"/>
        <end position="186"/>
    </location>
</feature>
<comment type="cofactor">
    <cofactor evidence="1">
        <name>Fe(2+)</name>
        <dbReference type="ChEBI" id="CHEBI:29033"/>
    </cofactor>
</comment>
<keyword evidence="2" id="KW-0479">Metal-binding</keyword>
<evidence type="ECO:0000313" key="8">
    <source>
        <dbReference type="EMBL" id="EAU89594.2"/>
    </source>
</evidence>
<evidence type="ECO:0000256" key="1">
    <source>
        <dbReference type="ARBA" id="ARBA00001954"/>
    </source>
</evidence>
<evidence type="ECO:0000256" key="3">
    <source>
        <dbReference type="ARBA" id="ARBA00022964"/>
    </source>
</evidence>
<dbReference type="Pfam" id="PF12851">
    <property type="entry name" value="Tet_JBP"/>
    <property type="match status" value="1"/>
</dbReference>
<dbReference type="HOGENOM" id="CLU_039070_4_2_1"/>
<evidence type="ECO:0000256" key="4">
    <source>
        <dbReference type="ARBA" id="ARBA00023002"/>
    </source>
</evidence>
<dbReference type="OMA" id="GSHLLWY"/>
<protein>
    <recommendedName>
        <fullName evidence="7">2OGFeDO JBP1/TET oxygenase domain-containing protein</fullName>
    </recommendedName>
</protein>
<accession>A8NBM3</accession>
<dbReference type="STRING" id="240176.A8NBM3"/>
<dbReference type="InParanoid" id="A8NBM3"/>
<feature type="domain" description="2OGFeDO JBP1/TET oxygenase" evidence="7">
    <location>
        <begin position="255"/>
        <end position="395"/>
    </location>
</feature>
<evidence type="ECO:0000256" key="6">
    <source>
        <dbReference type="SAM" id="MobiDB-lite"/>
    </source>
</evidence>
<sequence>MSSTGSQNDDSLWDDERLPALVLIREAAAVLGRMIQGIRTGNPYTHLDNDSINANPVLRAALWQAAYVLEKAFRRRYRVAWAVRDYMSQLTPRQDGRNADREGVLSKEFPAGAELEGNHSVPEMLPAIIVDAEGHILLCYLPNCVSPAVMRILDAAVGALATRVDGQLEKKKRSREAERAKVEKQKAKGKSKQQGEGQERLAGNWREGPELFRKGKCNMNPGVLTFAPAWWPVGHENQLPGPASTLKPPNGDGRQFLKDISLASALIGAILSQINEPLFEAGIKVLTELHSNSKLTKDHATVSTIIEMWFSPFSSLSLIINRETPTHRDTSGPICGMDLLVTGGNYSNGVFLTPTLNRRWTYNPGCVIVLLGKAVLHGVPQVNGERYCLAYFWREGLFDAAGVQFPFPSTWETSLSSVPESLCWSRDSGGR</sequence>
<dbReference type="GeneID" id="6008705"/>
<dbReference type="GO" id="GO:0046872">
    <property type="term" value="F:metal ion binding"/>
    <property type="evidence" value="ECO:0007669"/>
    <property type="project" value="UniProtKB-KW"/>
</dbReference>
<feature type="region of interest" description="Disordered" evidence="6">
    <location>
        <begin position="167"/>
        <end position="205"/>
    </location>
</feature>
<evidence type="ECO:0000256" key="5">
    <source>
        <dbReference type="ARBA" id="ARBA00023004"/>
    </source>
</evidence>
<organism evidence="8 9">
    <name type="scientific">Coprinopsis cinerea (strain Okayama-7 / 130 / ATCC MYA-4618 / FGSC 9003)</name>
    <name type="common">Inky cap fungus</name>
    <name type="synonym">Hormographiella aspergillata</name>
    <dbReference type="NCBI Taxonomy" id="240176"/>
    <lineage>
        <taxon>Eukaryota</taxon>
        <taxon>Fungi</taxon>
        <taxon>Dikarya</taxon>
        <taxon>Basidiomycota</taxon>
        <taxon>Agaricomycotina</taxon>
        <taxon>Agaricomycetes</taxon>
        <taxon>Agaricomycetidae</taxon>
        <taxon>Agaricales</taxon>
        <taxon>Agaricineae</taxon>
        <taxon>Psathyrellaceae</taxon>
        <taxon>Coprinopsis</taxon>
    </lineage>
</organism>
<dbReference type="AlphaFoldDB" id="A8NBM3"/>
<reference evidence="8 9" key="1">
    <citation type="journal article" date="2010" name="Proc. Natl. Acad. Sci. U.S.A.">
        <title>Insights into evolution of multicellular fungi from the assembled chromosomes of the mushroom Coprinopsis cinerea (Coprinus cinereus).</title>
        <authorList>
            <person name="Stajich J.E."/>
            <person name="Wilke S.K."/>
            <person name="Ahren D."/>
            <person name="Au C.H."/>
            <person name="Birren B.W."/>
            <person name="Borodovsky M."/>
            <person name="Burns C."/>
            <person name="Canback B."/>
            <person name="Casselton L.A."/>
            <person name="Cheng C.K."/>
            <person name="Deng J."/>
            <person name="Dietrich F.S."/>
            <person name="Fargo D.C."/>
            <person name="Farman M.L."/>
            <person name="Gathman A.C."/>
            <person name="Goldberg J."/>
            <person name="Guigo R."/>
            <person name="Hoegger P.J."/>
            <person name="Hooker J.B."/>
            <person name="Huggins A."/>
            <person name="James T.Y."/>
            <person name="Kamada T."/>
            <person name="Kilaru S."/>
            <person name="Kodira C."/>
            <person name="Kues U."/>
            <person name="Kupfer D."/>
            <person name="Kwan H.S."/>
            <person name="Lomsadze A."/>
            <person name="Li W."/>
            <person name="Lilly W.W."/>
            <person name="Ma L.J."/>
            <person name="Mackey A.J."/>
            <person name="Manning G."/>
            <person name="Martin F."/>
            <person name="Muraguchi H."/>
            <person name="Natvig D.O."/>
            <person name="Palmerini H."/>
            <person name="Ramesh M.A."/>
            <person name="Rehmeyer C.J."/>
            <person name="Roe B.A."/>
            <person name="Shenoy N."/>
            <person name="Stanke M."/>
            <person name="Ter-Hovhannisyan V."/>
            <person name="Tunlid A."/>
            <person name="Velagapudi R."/>
            <person name="Vision T.J."/>
            <person name="Zeng Q."/>
            <person name="Zolan M.E."/>
            <person name="Pukkila P.J."/>
        </authorList>
    </citation>
    <scope>NUCLEOTIDE SEQUENCE [LARGE SCALE GENOMIC DNA]</scope>
    <source>
        <strain evidence="9">Okayama-7 / 130 / ATCC MYA-4618 / FGSC 9003</strain>
    </source>
</reference>
<dbReference type="Proteomes" id="UP000001861">
    <property type="component" value="Unassembled WGS sequence"/>
</dbReference>
<dbReference type="RefSeq" id="XP_001832221.2">
    <property type="nucleotide sequence ID" value="XM_001832169.2"/>
</dbReference>
<dbReference type="OrthoDB" id="3200752at2759"/>
<evidence type="ECO:0000313" key="9">
    <source>
        <dbReference type="Proteomes" id="UP000001861"/>
    </source>
</evidence>
<evidence type="ECO:0000256" key="2">
    <source>
        <dbReference type="ARBA" id="ARBA00022723"/>
    </source>
</evidence>
<dbReference type="InterPro" id="IPR024779">
    <property type="entry name" value="2OGFeDO_JBP1/TET_oxygenase_dom"/>
</dbReference>
<dbReference type="eggNOG" id="ENOG502RKIK">
    <property type="taxonomic scope" value="Eukaryota"/>
</dbReference>
<keyword evidence="3" id="KW-0223">Dioxygenase</keyword>
<dbReference type="VEuPathDB" id="FungiDB:CC1G_02483"/>
<dbReference type="Gene3D" id="3.60.130.30">
    <property type="match status" value="1"/>
</dbReference>